<name>A0AAW1QE89_9CHLO</name>
<evidence type="ECO:0000256" key="2">
    <source>
        <dbReference type="ARBA" id="ARBA00022980"/>
    </source>
</evidence>
<dbReference type="HAMAP" id="MF_00373">
    <property type="entry name" value="Ribosomal_bL28"/>
    <property type="match status" value="1"/>
</dbReference>
<evidence type="ECO:0000313" key="5">
    <source>
        <dbReference type="EMBL" id="KAK9819729.1"/>
    </source>
</evidence>
<evidence type="ECO:0000256" key="3">
    <source>
        <dbReference type="ARBA" id="ARBA00023274"/>
    </source>
</evidence>
<dbReference type="Gene3D" id="2.30.170.40">
    <property type="entry name" value="Ribosomal protein L28/L24"/>
    <property type="match status" value="1"/>
</dbReference>
<dbReference type="PANTHER" id="PTHR13528:SF2">
    <property type="entry name" value="LARGE RIBOSOMAL SUBUNIT PROTEIN BL28M"/>
    <property type="match status" value="1"/>
</dbReference>
<accession>A0AAW1QE89</accession>
<comment type="similarity">
    <text evidence="1">Belongs to the bacterial ribosomal protein bL28 family.</text>
</comment>
<dbReference type="GO" id="GO:0003735">
    <property type="term" value="F:structural constituent of ribosome"/>
    <property type="evidence" value="ECO:0007669"/>
    <property type="project" value="InterPro"/>
</dbReference>
<dbReference type="Pfam" id="PF00830">
    <property type="entry name" value="Ribosomal_L28"/>
    <property type="match status" value="1"/>
</dbReference>
<reference evidence="5 6" key="1">
    <citation type="journal article" date="2024" name="Nat. Commun.">
        <title>Phylogenomics reveals the evolutionary origins of lichenization in chlorophyte algae.</title>
        <authorList>
            <person name="Puginier C."/>
            <person name="Libourel C."/>
            <person name="Otte J."/>
            <person name="Skaloud P."/>
            <person name="Haon M."/>
            <person name="Grisel S."/>
            <person name="Petersen M."/>
            <person name="Berrin J.G."/>
            <person name="Delaux P.M."/>
            <person name="Dal Grande F."/>
            <person name="Keller J."/>
        </authorList>
    </citation>
    <scope>NUCLEOTIDE SEQUENCE [LARGE SCALE GENOMIC DNA]</scope>
    <source>
        <strain evidence="5 6">SAG 2043</strain>
    </source>
</reference>
<organism evidence="5 6">
    <name type="scientific">[Myrmecia] bisecta</name>
    <dbReference type="NCBI Taxonomy" id="41462"/>
    <lineage>
        <taxon>Eukaryota</taxon>
        <taxon>Viridiplantae</taxon>
        <taxon>Chlorophyta</taxon>
        <taxon>core chlorophytes</taxon>
        <taxon>Trebouxiophyceae</taxon>
        <taxon>Trebouxiales</taxon>
        <taxon>Trebouxiaceae</taxon>
        <taxon>Myrmecia</taxon>
    </lineage>
</organism>
<gene>
    <name evidence="5" type="ORF">WJX72_001689</name>
</gene>
<keyword evidence="6" id="KW-1185">Reference proteome</keyword>
<keyword evidence="3" id="KW-0687">Ribonucleoprotein</keyword>
<dbReference type="GO" id="GO:0006412">
    <property type="term" value="P:translation"/>
    <property type="evidence" value="ECO:0007669"/>
    <property type="project" value="InterPro"/>
</dbReference>
<dbReference type="InterPro" id="IPR034704">
    <property type="entry name" value="Ribosomal_bL28/bL31-like_sf"/>
</dbReference>
<dbReference type="GO" id="GO:1990904">
    <property type="term" value="C:ribonucleoprotein complex"/>
    <property type="evidence" value="ECO:0007669"/>
    <property type="project" value="UniProtKB-KW"/>
</dbReference>
<dbReference type="GO" id="GO:0005840">
    <property type="term" value="C:ribosome"/>
    <property type="evidence" value="ECO:0007669"/>
    <property type="project" value="UniProtKB-KW"/>
</dbReference>
<evidence type="ECO:0000256" key="1">
    <source>
        <dbReference type="ARBA" id="ARBA00008760"/>
    </source>
</evidence>
<proteinExistence type="inferred from homology"/>
<dbReference type="SUPFAM" id="SSF143800">
    <property type="entry name" value="L28p-like"/>
    <property type="match status" value="1"/>
</dbReference>
<sequence>MTSLLLKPSARVTSSSKSSFAGLTSSLQNLSLAPSTSGRSLKLIVEASRVCQLTGKKANNGYVVTFSHKRNKKLQEVNLQYKKIFWPEAKRWVKLRVSTKALKTIEKNGLQAMAKEAGINLASLPYVDASPVRQEYLAAHPQACPQAKNVRRMKNPEKLAASKKKPLVPTYIAGGRIAMVRSE</sequence>
<dbReference type="PANTHER" id="PTHR13528">
    <property type="entry name" value="39S RIBOSOMAL PROTEIN L28, MITOCHONDRIAL"/>
    <property type="match status" value="1"/>
</dbReference>
<evidence type="ECO:0000313" key="6">
    <source>
        <dbReference type="Proteomes" id="UP001489004"/>
    </source>
</evidence>
<dbReference type="NCBIfam" id="TIGR00009">
    <property type="entry name" value="L28"/>
    <property type="match status" value="1"/>
</dbReference>
<protein>
    <recommendedName>
        <fullName evidence="4">Large ribosomal subunit protein bL28c</fullName>
    </recommendedName>
</protein>
<dbReference type="EMBL" id="JALJOR010000003">
    <property type="protein sequence ID" value="KAK9819729.1"/>
    <property type="molecule type" value="Genomic_DNA"/>
</dbReference>
<dbReference type="InterPro" id="IPR001383">
    <property type="entry name" value="Ribosomal_bL28_bact-type"/>
</dbReference>
<dbReference type="Proteomes" id="UP001489004">
    <property type="component" value="Unassembled WGS sequence"/>
</dbReference>
<keyword evidence="2" id="KW-0689">Ribosomal protein</keyword>
<evidence type="ECO:0000256" key="4">
    <source>
        <dbReference type="ARBA" id="ARBA00035265"/>
    </source>
</evidence>
<dbReference type="AlphaFoldDB" id="A0AAW1QE89"/>
<dbReference type="InterPro" id="IPR037147">
    <property type="entry name" value="Ribosomal_bL28_sf"/>
</dbReference>
<comment type="caution">
    <text evidence="5">The sequence shown here is derived from an EMBL/GenBank/DDBJ whole genome shotgun (WGS) entry which is preliminary data.</text>
</comment>
<dbReference type="InterPro" id="IPR026569">
    <property type="entry name" value="Ribosomal_bL28"/>
</dbReference>